<accession>A0AAD7B879</accession>
<dbReference type="EMBL" id="JARKIF010000029">
    <property type="protein sequence ID" value="KAJ7613125.1"/>
    <property type="molecule type" value="Genomic_DNA"/>
</dbReference>
<reference evidence="1" key="1">
    <citation type="submission" date="2023-03" db="EMBL/GenBank/DDBJ databases">
        <title>Massive genome expansion in bonnet fungi (Mycena s.s.) driven by repeated elements and novel gene families across ecological guilds.</title>
        <authorList>
            <consortium name="Lawrence Berkeley National Laboratory"/>
            <person name="Harder C.B."/>
            <person name="Miyauchi S."/>
            <person name="Viragh M."/>
            <person name="Kuo A."/>
            <person name="Thoen E."/>
            <person name="Andreopoulos B."/>
            <person name="Lu D."/>
            <person name="Skrede I."/>
            <person name="Drula E."/>
            <person name="Henrissat B."/>
            <person name="Morin E."/>
            <person name="Kohler A."/>
            <person name="Barry K."/>
            <person name="LaButti K."/>
            <person name="Morin E."/>
            <person name="Salamov A."/>
            <person name="Lipzen A."/>
            <person name="Mereny Z."/>
            <person name="Hegedus B."/>
            <person name="Baldrian P."/>
            <person name="Stursova M."/>
            <person name="Weitz H."/>
            <person name="Taylor A."/>
            <person name="Grigoriev I.V."/>
            <person name="Nagy L.G."/>
            <person name="Martin F."/>
            <person name="Kauserud H."/>
        </authorList>
    </citation>
    <scope>NUCLEOTIDE SEQUENCE</scope>
    <source>
        <strain evidence="1">9284</strain>
    </source>
</reference>
<keyword evidence="2" id="KW-1185">Reference proteome</keyword>
<gene>
    <name evidence="1" type="ORF">FB45DRAFT_1036650</name>
</gene>
<comment type="caution">
    <text evidence="1">The sequence shown here is derived from an EMBL/GenBank/DDBJ whole genome shotgun (WGS) entry which is preliminary data.</text>
</comment>
<evidence type="ECO:0008006" key="3">
    <source>
        <dbReference type="Google" id="ProtNLM"/>
    </source>
</evidence>
<organism evidence="1 2">
    <name type="scientific">Roridomyces roridus</name>
    <dbReference type="NCBI Taxonomy" id="1738132"/>
    <lineage>
        <taxon>Eukaryota</taxon>
        <taxon>Fungi</taxon>
        <taxon>Dikarya</taxon>
        <taxon>Basidiomycota</taxon>
        <taxon>Agaricomycotina</taxon>
        <taxon>Agaricomycetes</taxon>
        <taxon>Agaricomycetidae</taxon>
        <taxon>Agaricales</taxon>
        <taxon>Marasmiineae</taxon>
        <taxon>Mycenaceae</taxon>
        <taxon>Roridomyces</taxon>
    </lineage>
</organism>
<sequence length="277" mass="31574">MLPWSQLLSFDHRAHIACDSELSAALSLLIRLSHPRAALSLRVSSLSIGVCDLGDKEQHVLARTWSCMTLPQLHTLSVQPSRVYFLAIIWPTDQFKRLSSRSSFQHTLRVLQISRIVISEDDLGLSLALLPALERLGISEQREYIILTDGLLRRLTESEPPLIPRLNTLRCDSYLSFTREIYIDFVVSRIGGCSDRNPFEAVLRDRRPITRPGDESSSEIVNVEEEEELDPEPLRRLTAGGRLRFLYQRKGETRCVVVTFPQLFDAFAFRLSTLEVL</sequence>
<protein>
    <recommendedName>
        <fullName evidence="3">F-box domain-containing protein</fullName>
    </recommendedName>
</protein>
<dbReference type="Proteomes" id="UP001221142">
    <property type="component" value="Unassembled WGS sequence"/>
</dbReference>
<evidence type="ECO:0000313" key="1">
    <source>
        <dbReference type="EMBL" id="KAJ7613125.1"/>
    </source>
</evidence>
<name>A0AAD7B879_9AGAR</name>
<proteinExistence type="predicted"/>
<dbReference type="AlphaFoldDB" id="A0AAD7B879"/>
<evidence type="ECO:0000313" key="2">
    <source>
        <dbReference type="Proteomes" id="UP001221142"/>
    </source>
</evidence>